<evidence type="ECO:0000256" key="3">
    <source>
        <dbReference type="ARBA" id="ARBA00023125"/>
    </source>
</evidence>
<dbReference type="InterPro" id="IPR000847">
    <property type="entry name" value="LysR_HTH_N"/>
</dbReference>
<dbReference type="Proteomes" id="UP000219612">
    <property type="component" value="Unassembled WGS sequence"/>
</dbReference>
<dbReference type="Pfam" id="PF00126">
    <property type="entry name" value="HTH_1"/>
    <property type="match status" value="1"/>
</dbReference>
<evidence type="ECO:0000313" key="7">
    <source>
        <dbReference type="Proteomes" id="UP000219612"/>
    </source>
</evidence>
<dbReference type="InterPro" id="IPR050389">
    <property type="entry name" value="LysR-type_TF"/>
</dbReference>
<dbReference type="PRINTS" id="PR00039">
    <property type="entry name" value="HTHLYSR"/>
</dbReference>
<organism evidence="6 7">
    <name type="scientific">Paractinoplanes atraurantiacus</name>
    <dbReference type="NCBI Taxonomy" id="1036182"/>
    <lineage>
        <taxon>Bacteria</taxon>
        <taxon>Bacillati</taxon>
        <taxon>Actinomycetota</taxon>
        <taxon>Actinomycetes</taxon>
        <taxon>Micromonosporales</taxon>
        <taxon>Micromonosporaceae</taxon>
        <taxon>Paractinoplanes</taxon>
    </lineage>
</organism>
<dbReference type="InterPro" id="IPR036388">
    <property type="entry name" value="WH-like_DNA-bd_sf"/>
</dbReference>
<dbReference type="GO" id="GO:0003677">
    <property type="term" value="F:DNA binding"/>
    <property type="evidence" value="ECO:0007669"/>
    <property type="project" value="UniProtKB-KW"/>
</dbReference>
<keyword evidence="3 6" id="KW-0238">DNA-binding</keyword>
<dbReference type="PROSITE" id="PS50931">
    <property type="entry name" value="HTH_LYSR"/>
    <property type="match status" value="1"/>
</dbReference>
<evidence type="ECO:0000256" key="1">
    <source>
        <dbReference type="ARBA" id="ARBA00009437"/>
    </source>
</evidence>
<keyword evidence="4" id="KW-0804">Transcription</keyword>
<dbReference type="Pfam" id="PF03466">
    <property type="entry name" value="LysR_substrate"/>
    <property type="match status" value="1"/>
</dbReference>
<dbReference type="Gene3D" id="3.40.190.10">
    <property type="entry name" value="Periplasmic binding protein-like II"/>
    <property type="match status" value="2"/>
</dbReference>
<proteinExistence type="inferred from homology"/>
<reference evidence="6 7" key="1">
    <citation type="submission" date="2017-09" db="EMBL/GenBank/DDBJ databases">
        <authorList>
            <person name="Ehlers B."/>
            <person name="Leendertz F.H."/>
        </authorList>
    </citation>
    <scope>NUCLEOTIDE SEQUENCE [LARGE SCALE GENOMIC DNA]</scope>
    <source>
        <strain evidence="6 7">CGMCC 4.6857</strain>
    </source>
</reference>
<protein>
    <submittedName>
        <fullName evidence="6">DNA-binding transcriptional regulator, LysR family</fullName>
    </submittedName>
</protein>
<evidence type="ECO:0000256" key="4">
    <source>
        <dbReference type="ARBA" id="ARBA00023163"/>
    </source>
</evidence>
<dbReference type="RefSeq" id="WP_097327328.1">
    <property type="nucleotide sequence ID" value="NZ_OBDY01000028.1"/>
</dbReference>
<dbReference type="PANTHER" id="PTHR30118:SF15">
    <property type="entry name" value="TRANSCRIPTIONAL REGULATORY PROTEIN"/>
    <property type="match status" value="1"/>
</dbReference>
<sequence>MTLGGTDLNLLLSLKVLLEEGNVTRAGQRLALGQPAMSTALARLRRKFNDELLTRSGRDYELTPFAVELLPEVQHALRLIGTALRVEDEFDPATSERTFRLAMSDYAIAVVHETLLARVTELAPGVSLSIDRMRPDARTSERTMLKYDAVIAPLGLGFPGESRPLWRDRFVCLVDARHPRLTGEGLTLDDLAELPHAVAGFGPAVLTPVDRIFGELGIERRIEATVRGWLPLPFVIEGTDLVAVVPERQARLHTSKLVVVEPPFGEVPLAEGYWFARDRLGDPAHQWLFARLDEVGEVLAPAKP</sequence>
<gene>
    <name evidence="6" type="ORF">SAMN05421748_12864</name>
</gene>
<dbReference type="InterPro" id="IPR036390">
    <property type="entry name" value="WH_DNA-bd_sf"/>
</dbReference>
<dbReference type="CDD" id="cd08417">
    <property type="entry name" value="PBP2_Nitroaromatics_like"/>
    <property type="match status" value="1"/>
</dbReference>
<dbReference type="OrthoDB" id="8717159at2"/>
<evidence type="ECO:0000259" key="5">
    <source>
        <dbReference type="PROSITE" id="PS50931"/>
    </source>
</evidence>
<evidence type="ECO:0000313" key="6">
    <source>
        <dbReference type="EMBL" id="SNY65507.1"/>
    </source>
</evidence>
<evidence type="ECO:0000256" key="2">
    <source>
        <dbReference type="ARBA" id="ARBA00023015"/>
    </source>
</evidence>
<dbReference type="InterPro" id="IPR005119">
    <property type="entry name" value="LysR_subst-bd"/>
</dbReference>
<dbReference type="GO" id="GO:0003700">
    <property type="term" value="F:DNA-binding transcription factor activity"/>
    <property type="evidence" value="ECO:0007669"/>
    <property type="project" value="InterPro"/>
</dbReference>
<dbReference type="EMBL" id="OBDY01000028">
    <property type="protein sequence ID" value="SNY65507.1"/>
    <property type="molecule type" value="Genomic_DNA"/>
</dbReference>
<comment type="similarity">
    <text evidence="1">Belongs to the LysR transcriptional regulatory family.</text>
</comment>
<dbReference type="InterPro" id="IPR037402">
    <property type="entry name" value="YidZ_PBP2"/>
</dbReference>
<dbReference type="PANTHER" id="PTHR30118">
    <property type="entry name" value="HTH-TYPE TRANSCRIPTIONAL REGULATOR LEUO-RELATED"/>
    <property type="match status" value="1"/>
</dbReference>
<accession>A0A285K0G9</accession>
<keyword evidence="7" id="KW-1185">Reference proteome</keyword>
<keyword evidence="2" id="KW-0805">Transcription regulation</keyword>
<dbReference type="SUPFAM" id="SSF46785">
    <property type="entry name" value="Winged helix' DNA-binding domain"/>
    <property type="match status" value="1"/>
</dbReference>
<dbReference type="Gene3D" id="1.10.10.10">
    <property type="entry name" value="Winged helix-like DNA-binding domain superfamily/Winged helix DNA-binding domain"/>
    <property type="match status" value="1"/>
</dbReference>
<dbReference type="AlphaFoldDB" id="A0A285K0G9"/>
<name>A0A285K0G9_9ACTN</name>
<feature type="domain" description="HTH lysR-type" evidence="5">
    <location>
        <begin position="6"/>
        <end position="63"/>
    </location>
</feature>
<dbReference type="SUPFAM" id="SSF53850">
    <property type="entry name" value="Periplasmic binding protein-like II"/>
    <property type="match status" value="1"/>
</dbReference>